<dbReference type="AlphaFoldDB" id="Q47A24"/>
<dbReference type="STRING" id="159087.Daro_3578"/>
<dbReference type="InterPro" id="IPR031823">
    <property type="entry name" value="TatT"/>
</dbReference>
<name>Q47A24_DECAR</name>
<dbReference type="HOGENOM" id="CLU_074357_0_0_4"/>
<dbReference type="Gene3D" id="1.25.40.920">
    <property type="entry name" value="TRAP transporter T-component"/>
    <property type="match status" value="1"/>
</dbReference>
<evidence type="ECO:0000313" key="1">
    <source>
        <dbReference type="EMBL" id="AAZ48307.1"/>
    </source>
</evidence>
<dbReference type="OrthoDB" id="8902113at2"/>
<dbReference type="EMBL" id="CP000089">
    <property type="protein sequence ID" value="AAZ48307.1"/>
    <property type="molecule type" value="Genomic_DNA"/>
</dbReference>
<sequence>MRRAGPAISVVLLALQLGACSPRQMIVGSLADELAAQEQGSETDLELLRDAAPFHLKLSESILRQDPGHLGLAESVAAGFTQYAYAFVAFEGEQIEAKDAKAAERLRQRAAKLYERAHRHAMRGLETAAAGFTGALVSTQEKDWPAIRPEQVGLAYWAAASWGGWISLSKDNPDVVADLPLAVRLAQRAWAVDPDWGQGTLTGLLGTFEAARPGGNQQQALVYFDRAIEQSAGKSAGALLAKAEGHAQPAGDREQFESLLKQALAIKDEAGSPQALQNEVMRRRARWLLEKADDLF</sequence>
<dbReference type="KEGG" id="dar:Daro_3578"/>
<gene>
    <name evidence="1" type="ordered locus">Daro_3578</name>
</gene>
<organism evidence="1">
    <name type="scientific">Dechloromonas aromatica (strain RCB)</name>
    <dbReference type="NCBI Taxonomy" id="159087"/>
    <lineage>
        <taxon>Bacteria</taxon>
        <taxon>Pseudomonadati</taxon>
        <taxon>Pseudomonadota</taxon>
        <taxon>Betaproteobacteria</taxon>
        <taxon>Rhodocyclales</taxon>
        <taxon>Azonexaceae</taxon>
        <taxon>Dechloromonas</taxon>
    </lineage>
</organism>
<dbReference type="Pfam" id="PF16811">
    <property type="entry name" value="TAtT"/>
    <property type="match status" value="1"/>
</dbReference>
<protein>
    <submittedName>
        <fullName evidence="1">Uncharacterized protein</fullName>
    </submittedName>
</protein>
<dbReference type="eggNOG" id="ENOG502Z7TM">
    <property type="taxonomic scope" value="Bacteria"/>
</dbReference>
<accession>Q47A24</accession>
<dbReference type="InterPro" id="IPR038537">
    <property type="entry name" value="TatT_sf"/>
</dbReference>
<reference evidence="1" key="1">
    <citation type="submission" date="2005-08" db="EMBL/GenBank/DDBJ databases">
        <title>Complete sequence of Dechloromonas aromatica RCB.</title>
        <authorList>
            <person name="Salinero K.K."/>
            <person name="Copeland A."/>
            <person name="Lucas S."/>
            <person name="Lapidus A."/>
            <person name="Barry K."/>
            <person name="Detter J.C."/>
            <person name="Glavina T."/>
            <person name="Hammon N."/>
            <person name="Israni S."/>
            <person name="Pitluck S."/>
            <person name="Di Bartolo G."/>
            <person name="Trong S."/>
            <person name="Schmutz J."/>
            <person name="Larimer F."/>
            <person name="Land M."/>
            <person name="Ivanova N."/>
            <person name="Richardson P."/>
        </authorList>
    </citation>
    <scope>NUCLEOTIDE SEQUENCE</scope>
    <source>
        <strain evidence="1">RCB</strain>
    </source>
</reference>
<proteinExistence type="predicted"/>